<proteinExistence type="predicted"/>
<dbReference type="SUPFAM" id="SSF81383">
    <property type="entry name" value="F-box domain"/>
    <property type="match status" value="1"/>
</dbReference>
<dbReference type="EMBL" id="CAUYUE010000003">
    <property type="protein sequence ID" value="CAK0758981.1"/>
    <property type="molecule type" value="Genomic_DNA"/>
</dbReference>
<dbReference type="Gene3D" id="1.20.1280.50">
    <property type="match status" value="1"/>
</dbReference>
<dbReference type="InterPro" id="IPR001810">
    <property type="entry name" value="F-box_dom"/>
</dbReference>
<evidence type="ECO:0000259" key="1">
    <source>
        <dbReference type="Pfam" id="PF00646"/>
    </source>
</evidence>
<feature type="domain" description="F-box" evidence="1">
    <location>
        <begin position="6"/>
        <end position="34"/>
    </location>
</feature>
<dbReference type="CDD" id="cd09917">
    <property type="entry name" value="F-box_SF"/>
    <property type="match status" value="1"/>
</dbReference>
<keyword evidence="3" id="KW-1185">Reference proteome</keyword>
<accession>A0AAV1I0U9</accession>
<sequence>MRTPMLPSDIWTHVASFLSIKDAARLSGVCRDASRLQLEHAYLIPVARADDDGSPLIEHTDLTPAEGFLWASRRWASARVLHMRLQYSDASRKEWMSSMTQAAASLSRLEKLALDCSSERGAD</sequence>
<dbReference type="Pfam" id="PF00646">
    <property type="entry name" value="F-box"/>
    <property type="match status" value="1"/>
</dbReference>
<dbReference type="Proteomes" id="UP001314263">
    <property type="component" value="Unassembled WGS sequence"/>
</dbReference>
<protein>
    <recommendedName>
        <fullName evidence="1">F-box domain-containing protein</fullName>
    </recommendedName>
</protein>
<organism evidence="2 3">
    <name type="scientific">Coccomyxa viridis</name>
    <dbReference type="NCBI Taxonomy" id="1274662"/>
    <lineage>
        <taxon>Eukaryota</taxon>
        <taxon>Viridiplantae</taxon>
        <taxon>Chlorophyta</taxon>
        <taxon>core chlorophytes</taxon>
        <taxon>Trebouxiophyceae</taxon>
        <taxon>Trebouxiophyceae incertae sedis</taxon>
        <taxon>Coccomyxaceae</taxon>
        <taxon>Coccomyxa</taxon>
    </lineage>
</organism>
<comment type="caution">
    <text evidence="2">The sequence shown here is derived from an EMBL/GenBank/DDBJ whole genome shotgun (WGS) entry which is preliminary data.</text>
</comment>
<reference evidence="2 3" key="1">
    <citation type="submission" date="2023-10" db="EMBL/GenBank/DDBJ databases">
        <authorList>
            <person name="Maclean D."/>
            <person name="Macfadyen A."/>
        </authorList>
    </citation>
    <scope>NUCLEOTIDE SEQUENCE [LARGE SCALE GENOMIC DNA]</scope>
</reference>
<evidence type="ECO:0000313" key="3">
    <source>
        <dbReference type="Proteomes" id="UP001314263"/>
    </source>
</evidence>
<gene>
    <name evidence="2" type="ORF">CVIRNUC_002662</name>
</gene>
<name>A0AAV1I0U9_9CHLO</name>
<evidence type="ECO:0000313" key="2">
    <source>
        <dbReference type="EMBL" id="CAK0758981.1"/>
    </source>
</evidence>
<dbReference type="AlphaFoldDB" id="A0AAV1I0U9"/>
<dbReference type="InterPro" id="IPR036047">
    <property type="entry name" value="F-box-like_dom_sf"/>
</dbReference>